<dbReference type="InterPro" id="IPR029063">
    <property type="entry name" value="SAM-dependent_MTases_sf"/>
</dbReference>
<evidence type="ECO:0000313" key="13">
    <source>
        <dbReference type="Proteomes" id="UP001500177"/>
    </source>
</evidence>
<comment type="caution">
    <text evidence="12">The sequence shown here is derived from an EMBL/GenBank/DDBJ whole genome shotgun (WGS) entry which is preliminary data.</text>
</comment>
<evidence type="ECO:0000256" key="5">
    <source>
        <dbReference type="ARBA" id="ARBA00022490"/>
    </source>
</evidence>
<keyword evidence="13" id="KW-1185">Reference proteome</keyword>
<name>A0ABN2AQD4_9MICO</name>
<gene>
    <name evidence="12" type="ORF">GCM10009690_29200</name>
</gene>
<keyword evidence="5" id="KW-0963">Cytoplasm</keyword>
<organism evidence="12 13">
    <name type="scientific">Brevibacterium permense</name>
    <dbReference type="NCBI Taxonomy" id="234834"/>
    <lineage>
        <taxon>Bacteria</taxon>
        <taxon>Bacillati</taxon>
        <taxon>Actinomycetota</taxon>
        <taxon>Actinomycetes</taxon>
        <taxon>Micrococcales</taxon>
        <taxon>Brevibacteriaceae</taxon>
        <taxon>Brevibacterium</taxon>
    </lineage>
</organism>
<evidence type="ECO:0000256" key="10">
    <source>
        <dbReference type="ARBA" id="ARBA00031323"/>
    </source>
</evidence>
<dbReference type="Gene3D" id="3.40.50.150">
    <property type="entry name" value="Vaccinia Virus protein VP39"/>
    <property type="match status" value="1"/>
</dbReference>
<comment type="subcellular location">
    <subcellularLocation>
        <location evidence="1">Cytoplasm</location>
    </subcellularLocation>
</comment>
<evidence type="ECO:0000256" key="7">
    <source>
        <dbReference type="ARBA" id="ARBA00022679"/>
    </source>
</evidence>
<sequence length="205" mass="21605">MTSDATHDRIAEAFARVPREPFLPVAERQNASDNVPLSIGRGQTNSQPSTVADMLRLLDPQPGETVLDLGSGSGWTSMLLAVLVGPTGRVLGVERHPELVESSRAALESVTAEFANRGTLAEAVVHEAVTGALGLPAESPFDRILVSAGAESLPDQLVDQLAVGAAMVIPVAGEMLRVVRNGPGSDELTITRHGRYRFVPLVVGE</sequence>
<evidence type="ECO:0000256" key="4">
    <source>
        <dbReference type="ARBA" id="ARBA00013346"/>
    </source>
</evidence>
<keyword evidence="7" id="KW-0808">Transferase</keyword>
<evidence type="ECO:0000256" key="2">
    <source>
        <dbReference type="ARBA" id="ARBA00005369"/>
    </source>
</evidence>
<dbReference type="PANTHER" id="PTHR11579:SF0">
    <property type="entry name" value="PROTEIN-L-ISOASPARTATE(D-ASPARTATE) O-METHYLTRANSFERASE"/>
    <property type="match status" value="1"/>
</dbReference>
<dbReference type="EC" id="2.1.1.77" evidence="3"/>
<evidence type="ECO:0000256" key="3">
    <source>
        <dbReference type="ARBA" id="ARBA00011890"/>
    </source>
</evidence>
<proteinExistence type="inferred from homology"/>
<keyword evidence="6" id="KW-0489">Methyltransferase</keyword>
<dbReference type="CDD" id="cd02440">
    <property type="entry name" value="AdoMet_MTases"/>
    <property type="match status" value="1"/>
</dbReference>
<protein>
    <recommendedName>
        <fullName evidence="4">Protein-L-isoaspartate O-methyltransferase</fullName>
        <ecNumber evidence="3">2.1.1.77</ecNumber>
    </recommendedName>
    <alternativeName>
        <fullName evidence="11">L-isoaspartyl protein carboxyl methyltransferase</fullName>
    </alternativeName>
    <alternativeName>
        <fullName evidence="9">Protein L-isoaspartyl methyltransferase</fullName>
    </alternativeName>
    <alternativeName>
        <fullName evidence="10">Protein-beta-aspartate methyltransferase</fullName>
    </alternativeName>
</protein>
<dbReference type="Pfam" id="PF01135">
    <property type="entry name" value="PCMT"/>
    <property type="match status" value="1"/>
</dbReference>
<evidence type="ECO:0000256" key="8">
    <source>
        <dbReference type="ARBA" id="ARBA00022691"/>
    </source>
</evidence>
<dbReference type="Proteomes" id="UP001500177">
    <property type="component" value="Unassembled WGS sequence"/>
</dbReference>
<dbReference type="SUPFAM" id="SSF53335">
    <property type="entry name" value="S-adenosyl-L-methionine-dependent methyltransferases"/>
    <property type="match status" value="1"/>
</dbReference>
<evidence type="ECO:0000256" key="9">
    <source>
        <dbReference type="ARBA" id="ARBA00030757"/>
    </source>
</evidence>
<dbReference type="EMBL" id="BAAALX010000017">
    <property type="protein sequence ID" value="GAA1523975.1"/>
    <property type="molecule type" value="Genomic_DNA"/>
</dbReference>
<dbReference type="RefSeq" id="WP_173155868.1">
    <property type="nucleotide sequence ID" value="NZ_BAAALX010000017.1"/>
</dbReference>
<accession>A0ABN2AQD4</accession>
<keyword evidence="8" id="KW-0949">S-adenosyl-L-methionine</keyword>
<evidence type="ECO:0000256" key="11">
    <source>
        <dbReference type="ARBA" id="ARBA00031350"/>
    </source>
</evidence>
<evidence type="ECO:0000313" key="12">
    <source>
        <dbReference type="EMBL" id="GAA1523975.1"/>
    </source>
</evidence>
<evidence type="ECO:0000256" key="1">
    <source>
        <dbReference type="ARBA" id="ARBA00004496"/>
    </source>
</evidence>
<comment type="similarity">
    <text evidence="2">Belongs to the methyltransferase superfamily. L-isoaspartyl/D-aspartyl protein methyltransferase family.</text>
</comment>
<reference evidence="12 13" key="1">
    <citation type="journal article" date="2019" name="Int. J. Syst. Evol. Microbiol.">
        <title>The Global Catalogue of Microorganisms (GCM) 10K type strain sequencing project: providing services to taxonomists for standard genome sequencing and annotation.</title>
        <authorList>
            <consortium name="The Broad Institute Genomics Platform"/>
            <consortium name="The Broad Institute Genome Sequencing Center for Infectious Disease"/>
            <person name="Wu L."/>
            <person name="Ma J."/>
        </authorList>
    </citation>
    <scope>NUCLEOTIDE SEQUENCE [LARGE SCALE GENOMIC DNA]</scope>
    <source>
        <strain evidence="12 13">JCM 13318</strain>
    </source>
</reference>
<dbReference type="PANTHER" id="PTHR11579">
    <property type="entry name" value="PROTEIN-L-ISOASPARTATE O-METHYLTRANSFERASE"/>
    <property type="match status" value="1"/>
</dbReference>
<dbReference type="InterPro" id="IPR000682">
    <property type="entry name" value="PCMT"/>
</dbReference>
<evidence type="ECO:0000256" key="6">
    <source>
        <dbReference type="ARBA" id="ARBA00022603"/>
    </source>
</evidence>